<dbReference type="Pfam" id="PF02367">
    <property type="entry name" value="TsaE"/>
    <property type="match status" value="1"/>
</dbReference>
<evidence type="ECO:0000256" key="2">
    <source>
        <dbReference type="ARBA" id="ARBA00007599"/>
    </source>
</evidence>
<evidence type="ECO:0000256" key="6">
    <source>
        <dbReference type="ARBA" id="ARBA00022723"/>
    </source>
</evidence>
<keyword evidence="7" id="KW-0547">Nucleotide-binding</keyword>
<dbReference type="EMBL" id="JAUSUR010000005">
    <property type="protein sequence ID" value="MDQ0362196.1"/>
    <property type="molecule type" value="Genomic_DNA"/>
</dbReference>
<dbReference type="RefSeq" id="WP_307409584.1">
    <property type="nucleotide sequence ID" value="NZ_JAUSUR010000005.1"/>
</dbReference>
<dbReference type="PANTHER" id="PTHR33540:SF2">
    <property type="entry name" value="TRNA THREONYLCARBAMOYLADENOSINE BIOSYNTHESIS PROTEIN TSAE"/>
    <property type="match status" value="1"/>
</dbReference>
<gene>
    <name evidence="11" type="ORF">J2S15_002949</name>
</gene>
<evidence type="ECO:0000256" key="7">
    <source>
        <dbReference type="ARBA" id="ARBA00022741"/>
    </source>
</evidence>
<protein>
    <recommendedName>
        <fullName evidence="3">tRNA threonylcarbamoyladenosine biosynthesis protein TsaE</fullName>
    </recommendedName>
    <alternativeName>
        <fullName evidence="10">t(6)A37 threonylcarbamoyladenosine biosynthesis protein TsaE</fullName>
    </alternativeName>
</protein>
<keyword evidence="5" id="KW-0819">tRNA processing</keyword>
<accession>A0ABU0E653</accession>
<comment type="subcellular location">
    <subcellularLocation>
        <location evidence="1">Cytoplasm</location>
    </subcellularLocation>
</comment>
<dbReference type="NCBIfam" id="TIGR00150">
    <property type="entry name" value="T6A_YjeE"/>
    <property type="match status" value="1"/>
</dbReference>
<evidence type="ECO:0000256" key="9">
    <source>
        <dbReference type="ARBA" id="ARBA00022842"/>
    </source>
</evidence>
<comment type="caution">
    <text evidence="11">The sequence shown here is derived from an EMBL/GenBank/DDBJ whole genome shotgun (WGS) entry which is preliminary data.</text>
</comment>
<evidence type="ECO:0000256" key="4">
    <source>
        <dbReference type="ARBA" id="ARBA00022490"/>
    </source>
</evidence>
<dbReference type="SUPFAM" id="SSF52540">
    <property type="entry name" value="P-loop containing nucleoside triphosphate hydrolases"/>
    <property type="match status" value="1"/>
</dbReference>
<evidence type="ECO:0000256" key="1">
    <source>
        <dbReference type="ARBA" id="ARBA00004496"/>
    </source>
</evidence>
<dbReference type="Gene3D" id="3.40.50.300">
    <property type="entry name" value="P-loop containing nucleotide triphosphate hydrolases"/>
    <property type="match status" value="1"/>
</dbReference>
<dbReference type="Proteomes" id="UP001230220">
    <property type="component" value="Unassembled WGS sequence"/>
</dbReference>
<keyword evidence="9" id="KW-0460">Magnesium</keyword>
<comment type="similarity">
    <text evidence="2">Belongs to the TsaE family.</text>
</comment>
<dbReference type="InterPro" id="IPR003442">
    <property type="entry name" value="T6A_TsaE"/>
</dbReference>
<evidence type="ECO:0000256" key="3">
    <source>
        <dbReference type="ARBA" id="ARBA00019010"/>
    </source>
</evidence>
<keyword evidence="6" id="KW-0479">Metal-binding</keyword>
<dbReference type="PANTHER" id="PTHR33540">
    <property type="entry name" value="TRNA THREONYLCARBAMOYLADENOSINE BIOSYNTHESIS PROTEIN TSAE"/>
    <property type="match status" value="1"/>
</dbReference>
<evidence type="ECO:0000313" key="12">
    <source>
        <dbReference type="Proteomes" id="UP001230220"/>
    </source>
</evidence>
<reference evidence="11 12" key="1">
    <citation type="submission" date="2023-07" db="EMBL/GenBank/DDBJ databases">
        <title>Genomic Encyclopedia of Type Strains, Phase IV (KMG-IV): sequencing the most valuable type-strain genomes for metagenomic binning, comparative biology and taxonomic classification.</title>
        <authorList>
            <person name="Goeker M."/>
        </authorList>
    </citation>
    <scope>NUCLEOTIDE SEQUENCE [LARGE SCALE GENOMIC DNA]</scope>
    <source>
        <strain evidence="11 12">DSM 16784</strain>
    </source>
</reference>
<name>A0ABU0E653_9FIRM</name>
<sequence>MKKIEIHTLQDTNNLATKIALLLNGKGCICLAGDLGAGKTTFTKALGKAIGIEDVITSPTFTILKIYEGEPTLYHIDAYRLEGITQDLGFEEVFEDDGIVVVEWYAYIQDILPKEYLQIHIELDGDKRIFEIEGIGEKYQQLEGEL</sequence>
<keyword evidence="12" id="KW-1185">Reference proteome</keyword>
<keyword evidence="4" id="KW-0963">Cytoplasm</keyword>
<proteinExistence type="inferred from homology"/>
<keyword evidence="8" id="KW-0067">ATP-binding</keyword>
<evidence type="ECO:0000256" key="5">
    <source>
        <dbReference type="ARBA" id="ARBA00022694"/>
    </source>
</evidence>
<evidence type="ECO:0000256" key="8">
    <source>
        <dbReference type="ARBA" id="ARBA00022840"/>
    </source>
</evidence>
<dbReference type="InterPro" id="IPR027417">
    <property type="entry name" value="P-loop_NTPase"/>
</dbReference>
<evidence type="ECO:0000313" key="11">
    <source>
        <dbReference type="EMBL" id="MDQ0362196.1"/>
    </source>
</evidence>
<evidence type="ECO:0000256" key="10">
    <source>
        <dbReference type="ARBA" id="ARBA00032441"/>
    </source>
</evidence>
<organism evidence="11 12">
    <name type="scientific">Breznakia pachnodae</name>
    <dbReference type="NCBI Taxonomy" id="265178"/>
    <lineage>
        <taxon>Bacteria</taxon>
        <taxon>Bacillati</taxon>
        <taxon>Bacillota</taxon>
        <taxon>Erysipelotrichia</taxon>
        <taxon>Erysipelotrichales</taxon>
        <taxon>Erysipelotrichaceae</taxon>
        <taxon>Breznakia</taxon>
    </lineage>
</organism>